<keyword evidence="2" id="KW-1133">Transmembrane helix</keyword>
<dbReference type="RefSeq" id="XP_013761305.1">
    <property type="nucleotide sequence ID" value="XM_013905851.1"/>
</dbReference>
<evidence type="ECO:0000256" key="1">
    <source>
        <dbReference type="SAM" id="MobiDB-lite"/>
    </source>
</evidence>
<keyword evidence="2" id="KW-0472">Membrane</keyword>
<organism evidence="3 4">
    <name type="scientific">Thecamonas trahens ATCC 50062</name>
    <dbReference type="NCBI Taxonomy" id="461836"/>
    <lineage>
        <taxon>Eukaryota</taxon>
        <taxon>Apusozoa</taxon>
        <taxon>Apusomonadida</taxon>
        <taxon>Apusomonadidae</taxon>
        <taxon>Thecamonas</taxon>
    </lineage>
</organism>
<dbReference type="Proteomes" id="UP000054408">
    <property type="component" value="Unassembled WGS sequence"/>
</dbReference>
<dbReference type="OrthoDB" id="10020961at2759"/>
<dbReference type="STRING" id="461836.A0A0L0DT52"/>
<evidence type="ECO:0000256" key="2">
    <source>
        <dbReference type="SAM" id="Phobius"/>
    </source>
</evidence>
<keyword evidence="2" id="KW-0812">Transmembrane</keyword>
<evidence type="ECO:0000313" key="4">
    <source>
        <dbReference type="Proteomes" id="UP000054408"/>
    </source>
</evidence>
<name>A0A0L0DT52_THETB</name>
<proteinExistence type="predicted"/>
<sequence length="463" mass="49015">MLGKSTLVRLLYNAFADKHAPRVGTFGSSAVVAPVKIDLPGDTVDETARVRLVDTAALNFADPHVLSSARAKALKSILARAHCVVFVFRVGSVASTTALLEHYGPLVHATLAGMGRQFVPCVVLGHSPHRMRPRLDDDAILEVLRNTTDMLSPWVEEAAFVEFLPDPSDLTAEAVDEAVTRVATCIHLALHYPVFPLWRDNSRTGFRPKVMAALTQIFVLLDEDENETLCFRELDAFSRAVFAQPLEVDVFRELMLMATSDGSVGAASPMVVASLSNSSTDLSAEAHGETSVEDDLAAIPDETIVESSDIGFDLTGFILLQSKMMARQPSSLWTTLRAYGFDSQFTQVLHPELLGAVAQSPATNGHATRPTLPSSSPGPDPASSPTAPEYMAGGPSTLDLPTAPSSFSGLTLLLLALLLALVAVIALEHAGLTTLTALGTAVRAAAAASHSGTSSTGAVHSDL</sequence>
<accession>A0A0L0DT52</accession>
<dbReference type="GeneID" id="25561523"/>
<feature type="region of interest" description="Disordered" evidence="1">
    <location>
        <begin position="360"/>
        <end position="396"/>
    </location>
</feature>
<dbReference type="AlphaFoldDB" id="A0A0L0DT52"/>
<dbReference type="EMBL" id="GL349439">
    <property type="protein sequence ID" value="KNC55529.1"/>
    <property type="molecule type" value="Genomic_DNA"/>
</dbReference>
<evidence type="ECO:0000313" key="3">
    <source>
        <dbReference type="EMBL" id="KNC55529.1"/>
    </source>
</evidence>
<evidence type="ECO:0008006" key="5">
    <source>
        <dbReference type="Google" id="ProtNLM"/>
    </source>
</evidence>
<feature type="transmembrane region" description="Helical" evidence="2">
    <location>
        <begin position="407"/>
        <end position="427"/>
    </location>
</feature>
<reference evidence="3 4" key="1">
    <citation type="submission" date="2010-05" db="EMBL/GenBank/DDBJ databases">
        <title>The Genome Sequence of Thecamonas trahens ATCC 50062.</title>
        <authorList>
            <consortium name="The Broad Institute Genome Sequencing Platform"/>
            <person name="Russ C."/>
            <person name="Cuomo C."/>
            <person name="Shea T."/>
            <person name="Young S.K."/>
            <person name="Zeng Q."/>
            <person name="Koehrsen M."/>
            <person name="Haas B."/>
            <person name="Borodovsky M."/>
            <person name="Guigo R."/>
            <person name="Alvarado L."/>
            <person name="Berlin A."/>
            <person name="Bochicchio J."/>
            <person name="Borenstein D."/>
            <person name="Chapman S."/>
            <person name="Chen Z."/>
            <person name="Freedman E."/>
            <person name="Gellesch M."/>
            <person name="Goldberg J."/>
            <person name="Griggs A."/>
            <person name="Gujja S."/>
            <person name="Heilman E."/>
            <person name="Heiman D."/>
            <person name="Hepburn T."/>
            <person name="Howarth C."/>
            <person name="Jen D."/>
            <person name="Larson L."/>
            <person name="Mehta T."/>
            <person name="Park D."/>
            <person name="Pearson M."/>
            <person name="Roberts A."/>
            <person name="Saif S."/>
            <person name="Shenoy N."/>
            <person name="Sisk P."/>
            <person name="Stolte C."/>
            <person name="Sykes S."/>
            <person name="Thomson T."/>
            <person name="Walk T."/>
            <person name="White J."/>
            <person name="Yandava C."/>
            <person name="Burger G."/>
            <person name="Gray M.W."/>
            <person name="Holland P.W.H."/>
            <person name="King N."/>
            <person name="Lang F.B.F."/>
            <person name="Roger A.J."/>
            <person name="Ruiz-Trillo I."/>
            <person name="Lander E."/>
            <person name="Nusbaum C."/>
        </authorList>
    </citation>
    <scope>NUCLEOTIDE SEQUENCE [LARGE SCALE GENOMIC DNA]</scope>
    <source>
        <strain evidence="3 4">ATCC 50062</strain>
    </source>
</reference>
<gene>
    <name evidence="3" type="ORF">AMSG_01793</name>
</gene>
<keyword evidence="4" id="KW-1185">Reference proteome</keyword>
<dbReference type="Gene3D" id="1.10.238.10">
    <property type="entry name" value="EF-hand"/>
    <property type="match status" value="1"/>
</dbReference>
<protein>
    <recommendedName>
        <fullName evidence="5">EF-hand domain-containing protein</fullName>
    </recommendedName>
</protein>